<proteinExistence type="predicted"/>
<sequence>MASSSSSSRGKGKASSVRRNGDPLGWINDEGIREGFLRWKRIKAVFPHRNSETNIWLKKKDVYKNWLRFPRRYTIERLYVHDCLNKEEKMIAYILTWSILPRRILRDRMTTKDIFLLFAIKNEVPTNWVEVIKGHMIEGGFNQARNLPYGVLINKILVLQGVDVNGEKKLSCHRSNVINKMTPTSIGLVKTMNEWCFKDEENIVVSSRSSPVLNEDRTSFNSETNFEIFVAEQFRKTSERIMRIEKKVDALYQKKVKDDSTIEDSDEESTDEDSRKTCELE</sequence>
<reference evidence="3" key="1">
    <citation type="journal article" date="2015" name="Proc. Natl. Acad. Sci. U.S.A.">
        <title>Genome sequencing of adzuki bean (Vigna angularis) provides insight into high starch and low fat accumulation and domestication.</title>
        <authorList>
            <person name="Yang K."/>
            <person name="Tian Z."/>
            <person name="Chen C."/>
            <person name="Luo L."/>
            <person name="Zhao B."/>
            <person name="Wang Z."/>
            <person name="Yu L."/>
            <person name="Li Y."/>
            <person name="Sun Y."/>
            <person name="Li W."/>
            <person name="Chen Y."/>
            <person name="Li Y."/>
            <person name="Zhang Y."/>
            <person name="Ai D."/>
            <person name="Zhao J."/>
            <person name="Shang C."/>
            <person name="Ma Y."/>
            <person name="Wu B."/>
            <person name="Wang M."/>
            <person name="Gao L."/>
            <person name="Sun D."/>
            <person name="Zhang P."/>
            <person name="Guo F."/>
            <person name="Wang W."/>
            <person name="Li Y."/>
            <person name="Wang J."/>
            <person name="Varshney R.K."/>
            <person name="Wang J."/>
            <person name="Ling H.Q."/>
            <person name="Wan P."/>
        </authorList>
    </citation>
    <scope>NUCLEOTIDE SEQUENCE</scope>
    <source>
        <strain evidence="3">cv. Jingnong 6</strain>
    </source>
</reference>
<dbReference type="Proteomes" id="UP000053144">
    <property type="component" value="Chromosome 5"/>
</dbReference>
<feature type="compositionally biased region" description="Basic and acidic residues" evidence="1">
    <location>
        <begin position="272"/>
        <end position="281"/>
    </location>
</feature>
<accession>A0A0L9UKS0</accession>
<feature type="compositionally biased region" description="Acidic residues" evidence="1">
    <location>
        <begin position="261"/>
        <end position="271"/>
    </location>
</feature>
<evidence type="ECO:0000256" key="1">
    <source>
        <dbReference type="SAM" id="MobiDB-lite"/>
    </source>
</evidence>
<dbReference type="EMBL" id="CM003375">
    <property type="protein sequence ID" value="KOM43291.1"/>
    <property type="molecule type" value="Genomic_DNA"/>
</dbReference>
<evidence type="ECO:0000313" key="3">
    <source>
        <dbReference type="Proteomes" id="UP000053144"/>
    </source>
</evidence>
<organism evidence="2 3">
    <name type="scientific">Phaseolus angularis</name>
    <name type="common">Azuki bean</name>
    <name type="synonym">Vigna angularis</name>
    <dbReference type="NCBI Taxonomy" id="3914"/>
    <lineage>
        <taxon>Eukaryota</taxon>
        <taxon>Viridiplantae</taxon>
        <taxon>Streptophyta</taxon>
        <taxon>Embryophyta</taxon>
        <taxon>Tracheophyta</taxon>
        <taxon>Spermatophyta</taxon>
        <taxon>Magnoliopsida</taxon>
        <taxon>eudicotyledons</taxon>
        <taxon>Gunneridae</taxon>
        <taxon>Pentapetalae</taxon>
        <taxon>rosids</taxon>
        <taxon>fabids</taxon>
        <taxon>Fabales</taxon>
        <taxon>Fabaceae</taxon>
        <taxon>Papilionoideae</taxon>
        <taxon>50 kb inversion clade</taxon>
        <taxon>NPAAA clade</taxon>
        <taxon>indigoferoid/millettioid clade</taxon>
        <taxon>Phaseoleae</taxon>
        <taxon>Vigna</taxon>
    </lineage>
</organism>
<dbReference type="AlphaFoldDB" id="A0A0L9UKS0"/>
<gene>
    <name evidence="2" type="ORF">LR48_Vigan05g089500</name>
</gene>
<feature type="region of interest" description="Disordered" evidence="1">
    <location>
        <begin position="256"/>
        <end position="281"/>
    </location>
</feature>
<dbReference type="Gramene" id="KOM43291">
    <property type="protein sequence ID" value="KOM43291"/>
    <property type="gene ID" value="LR48_Vigan05g089500"/>
</dbReference>
<protein>
    <submittedName>
        <fullName evidence="2">Uncharacterized protein</fullName>
    </submittedName>
</protein>
<evidence type="ECO:0000313" key="2">
    <source>
        <dbReference type="EMBL" id="KOM43291.1"/>
    </source>
</evidence>
<name>A0A0L9UKS0_PHAAN</name>